<dbReference type="PANTHER" id="PTHR36507">
    <property type="entry name" value="BLL1555 PROTEIN"/>
    <property type="match status" value="1"/>
</dbReference>
<name>A0A831TEQ3_9BACT</name>
<gene>
    <name evidence="4" type="ORF">ENP34_02280</name>
</gene>
<protein>
    <submittedName>
        <fullName evidence="4">Copper-binding protein</fullName>
    </submittedName>
</protein>
<organism evidence="4">
    <name type="scientific">Thermorudis peleae</name>
    <dbReference type="NCBI Taxonomy" id="1382356"/>
    <lineage>
        <taxon>Bacteria</taxon>
        <taxon>Pseudomonadati</taxon>
        <taxon>Thermomicrobiota</taxon>
        <taxon>Thermomicrobia</taxon>
        <taxon>Thermomicrobia incertae sedis</taxon>
        <taxon>Thermorudis</taxon>
    </lineage>
</organism>
<feature type="chain" id="PRO_5032740295" evidence="2">
    <location>
        <begin position="23"/>
        <end position="183"/>
    </location>
</feature>
<dbReference type="Pfam" id="PF13473">
    <property type="entry name" value="Cupredoxin_1"/>
    <property type="match status" value="1"/>
</dbReference>
<dbReference type="InterPro" id="IPR008972">
    <property type="entry name" value="Cupredoxin"/>
</dbReference>
<dbReference type="EMBL" id="DSIY01000049">
    <property type="protein sequence ID" value="HEG90261.1"/>
    <property type="molecule type" value="Genomic_DNA"/>
</dbReference>
<dbReference type="PROSITE" id="PS51257">
    <property type="entry name" value="PROKAR_LIPOPROTEIN"/>
    <property type="match status" value="1"/>
</dbReference>
<feature type="compositionally biased region" description="Low complexity" evidence="1">
    <location>
        <begin position="33"/>
        <end position="51"/>
    </location>
</feature>
<evidence type="ECO:0000256" key="1">
    <source>
        <dbReference type="SAM" id="MobiDB-lite"/>
    </source>
</evidence>
<dbReference type="CDD" id="cd13921">
    <property type="entry name" value="Amicyanin"/>
    <property type="match status" value="1"/>
</dbReference>
<dbReference type="SUPFAM" id="SSF49503">
    <property type="entry name" value="Cupredoxins"/>
    <property type="match status" value="1"/>
</dbReference>
<sequence length="183" mass="19056">MARTRLLALLALTLALAPAIVACGNAGSSYRSGAATPAPAGTAPAATPAPADRSYDYGQPYGGSYGTSPPAATPTPTEAPQPTTTPAQAPAATATPALAGGQQVEVEVFNFGFRPAEITISPGTTVVWVNTSPTTHTVTDKGRRWDSGFLEAGQRYQMTFDAPGEYEYWCLLHPDMEGKVIVR</sequence>
<feature type="signal peptide" evidence="2">
    <location>
        <begin position="1"/>
        <end position="22"/>
    </location>
</feature>
<dbReference type="InterPro" id="IPR052721">
    <property type="entry name" value="ET_Amicyanin"/>
</dbReference>
<dbReference type="InterPro" id="IPR035668">
    <property type="entry name" value="Amicyanin"/>
</dbReference>
<proteinExistence type="predicted"/>
<evidence type="ECO:0000259" key="3">
    <source>
        <dbReference type="Pfam" id="PF13473"/>
    </source>
</evidence>
<dbReference type="PANTHER" id="PTHR36507:SF1">
    <property type="entry name" value="BLL1555 PROTEIN"/>
    <property type="match status" value="1"/>
</dbReference>
<accession>A0A831TEQ3</accession>
<keyword evidence="2" id="KW-0732">Signal</keyword>
<comment type="caution">
    <text evidence="4">The sequence shown here is derived from an EMBL/GenBank/DDBJ whole genome shotgun (WGS) entry which is preliminary data.</text>
</comment>
<feature type="compositionally biased region" description="Low complexity" evidence="1">
    <location>
        <begin position="80"/>
        <end position="94"/>
    </location>
</feature>
<reference evidence="4" key="1">
    <citation type="journal article" date="2020" name="mSystems">
        <title>Genome- and Community-Level Interaction Insights into Carbon Utilization and Element Cycling Functions of Hydrothermarchaeota in Hydrothermal Sediment.</title>
        <authorList>
            <person name="Zhou Z."/>
            <person name="Liu Y."/>
            <person name="Xu W."/>
            <person name="Pan J."/>
            <person name="Luo Z.H."/>
            <person name="Li M."/>
        </authorList>
    </citation>
    <scope>NUCLEOTIDE SEQUENCE [LARGE SCALE GENOMIC DNA]</scope>
    <source>
        <strain evidence="4">SpSt-210</strain>
    </source>
</reference>
<dbReference type="InterPro" id="IPR028096">
    <property type="entry name" value="EfeO_Cupredoxin"/>
</dbReference>
<dbReference type="AlphaFoldDB" id="A0A831TEQ3"/>
<evidence type="ECO:0000313" key="4">
    <source>
        <dbReference type="EMBL" id="HEG90261.1"/>
    </source>
</evidence>
<feature type="region of interest" description="Disordered" evidence="1">
    <location>
        <begin position="31"/>
        <end position="94"/>
    </location>
</feature>
<evidence type="ECO:0000256" key="2">
    <source>
        <dbReference type="SAM" id="SignalP"/>
    </source>
</evidence>
<dbReference type="Gene3D" id="2.60.40.420">
    <property type="entry name" value="Cupredoxins - blue copper proteins"/>
    <property type="match status" value="1"/>
</dbReference>
<feature type="domain" description="EfeO-type cupredoxin-like" evidence="3">
    <location>
        <begin position="97"/>
        <end position="182"/>
    </location>
</feature>